<dbReference type="PROSITE" id="PS51194">
    <property type="entry name" value="HELICASE_CTER"/>
    <property type="match status" value="1"/>
</dbReference>
<dbReference type="PROSITE" id="PS50089">
    <property type="entry name" value="ZF_RING_2"/>
    <property type="match status" value="1"/>
</dbReference>
<dbReference type="InterPro" id="IPR045063">
    <property type="entry name" value="Dynamin_N"/>
</dbReference>
<proteinExistence type="predicted"/>
<dbReference type="GO" id="GO:0006281">
    <property type="term" value="P:DNA repair"/>
    <property type="evidence" value="ECO:0007669"/>
    <property type="project" value="TreeGrafter"/>
</dbReference>
<dbReference type="InterPro" id="IPR001650">
    <property type="entry name" value="Helicase_C-like"/>
</dbReference>
<dbReference type="PROSITE" id="PS51192">
    <property type="entry name" value="HELICASE_ATP_BIND_1"/>
    <property type="match status" value="1"/>
</dbReference>
<keyword evidence="6" id="KW-0862">Zinc</keyword>
<dbReference type="Pfam" id="PF13920">
    <property type="entry name" value="zf-C3HC4_3"/>
    <property type="match status" value="1"/>
</dbReference>
<dbReference type="InterPro" id="IPR017907">
    <property type="entry name" value="Znf_RING_CS"/>
</dbReference>
<evidence type="ECO:0000256" key="7">
    <source>
        <dbReference type="ARBA" id="ARBA00022840"/>
    </source>
</evidence>
<dbReference type="SMART" id="SM00490">
    <property type="entry name" value="HELICc"/>
    <property type="match status" value="1"/>
</dbReference>
<evidence type="ECO:0000256" key="3">
    <source>
        <dbReference type="ARBA" id="ARBA00022771"/>
    </source>
</evidence>
<evidence type="ECO:0000256" key="5">
    <source>
        <dbReference type="ARBA" id="ARBA00022806"/>
    </source>
</evidence>
<dbReference type="GO" id="GO:0005634">
    <property type="term" value="C:nucleus"/>
    <property type="evidence" value="ECO:0007669"/>
    <property type="project" value="TreeGrafter"/>
</dbReference>
<evidence type="ECO:0000259" key="9">
    <source>
        <dbReference type="PROSITE" id="PS50089"/>
    </source>
</evidence>
<dbReference type="GO" id="GO:0008094">
    <property type="term" value="F:ATP-dependent activity, acting on DNA"/>
    <property type="evidence" value="ECO:0007669"/>
    <property type="project" value="TreeGrafter"/>
</dbReference>
<dbReference type="Pfam" id="PF00271">
    <property type="entry name" value="Helicase_C"/>
    <property type="match status" value="1"/>
</dbReference>
<dbReference type="PANTHER" id="PTHR45626:SF22">
    <property type="entry name" value="DNA REPAIR PROTEIN RAD5"/>
    <property type="match status" value="1"/>
</dbReference>
<dbReference type="InterPro" id="IPR000330">
    <property type="entry name" value="SNF2_N"/>
</dbReference>
<dbReference type="InterPro" id="IPR038718">
    <property type="entry name" value="SNF2-like_sf"/>
</dbReference>
<dbReference type="CDD" id="cd18008">
    <property type="entry name" value="DEXDc_SHPRH-like"/>
    <property type="match status" value="1"/>
</dbReference>
<keyword evidence="13" id="KW-1185">Reference proteome</keyword>
<dbReference type="Pfam" id="PF00176">
    <property type="entry name" value="SNF2-rel_dom"/>
    <property type="match status" value="1"/>
</dbReference>
<feature type="domain" description="RING-type" evidence="9">
    <location>
        <begin position="580"/>
        <end position="618"/>
    </location>
</feature>
<dbReference type="Gene3D" id="3.40.50.10810">
    <property type="entry name" value="Tandem AAA-ATPase domain"/>
    <property type="match status" value="1"/>
</dbReference>
<dbReference type="InterPro" id="IPR014001">
    <property type="entry name" value="Helicase_ATP-bd"/>
</dbReference>
<evidence type="ECO:0000259" key="11">
    <source>
        <dbReference type="PROSITE" id="PS51194"/>
    </source>
</evidence>
<accession>A0A1V9ZYL2</accession>
<dbReference type="PROSITE" id="PS00518">
    <property type="entry name" value="ZF_RING_1"/>
    <property type="match status" value="1"/>
</dbReference>
<dbReference type="GO" id="GO:0016787">
    <property type="term" value="F:hydrolase activity"/>
    <property type="evidence" value="ECO:0007669"/>
    <property type="project" value="UniProtKB-KW"/>
</dbReference>
<dbReference type="EMBL" id="JNBS01000987">
    <property type="protein sequence ID" value="OQS03123.1"/>
    <property type="molecule type" value="Genomic_DNA"/>
</dbReference>
<dbReference type="Gene3D" id="3.40.50.300">
    <property type="entry name" value="P-loop containing nucleotide triphosphate hydrolases"/>
    <property type="match status" value="2"/>
</dbReference>
<dbReference type="SUPFAM" id="SSF52540">
    <property type="entry name" value="P-loop containing nucleoside triphosphate hydrolases"/>
    <property type="match status" value="3"/>
</dbReference>
<evidence type="ECO:0000313" key="13">
    <source>
        <dbReference type="Proteomes" id="UP000243217"/>
    </source>
</evidence>
<dbReference type="InterPro" id="IPR050628">
    <property type="entry name" value="SNF2_RAD54_helicase_TF"/>
</dbReference>
<dbReference type="CDD" id="cd18793">
    <property type="entry name" value="SF2_C_SNF"/>
    <property type="match status" value="1"/>
</dbReference>
<protein>
    <submittedName>
        <fullName evidence="12">DNA repair protein RAD5, SWI/SNF-related matrix-associated actin-dependent regulator of chromatin</fullName>
    </submittedName>
</protein>
<evidence type="ECO:0000256" key="2">
    <source>
        <dbReference type="ARBA" id="ARBA00022741"/>
    </source>
</evidence>
<evidence type="ECO:0000313" key="12">
    <source>
        <dbReference type="EMBL" id="OQS03123.1"/>
    </source>
</evidence>
<dbReference type="OrthoDB" id="1716625at2759"/>
<organism evidence="12 13">
    <name type="scientific">Thraustotheca clavata</name>
    <dbReference type="NCBI Taxonomy" id="74557"/>
    <lineage>
        <taxon>Eukaryota</taxon>
        <taxon>Sar</taxon>
        <taxon>Stramenopiles</taxon>
        <taxon>Oomycota</taxon>
        <taxon>Saprolegniomycetes</taxon>
        <taxon>Saprolegniales</taxon>
        <taxon>Achlyaceae</taxon>
        <taxon>Thraustotheca</taxon>
    </lineage>
</organism>
<dbReference type="InterPro" id="IPR001841">
    <property type="entry name" value="Znf_RING"/>
</dbReference>
<keyword evidence="3 8" id="KW-0863">Zinc-finger</keyword>
<feature type="domain" description="Helicase ATP-binding" evidence="10">
    <location>
        <begin position="220"/>
        <end position="391"/>
    </location>
</feature>
<dbReference type="SMART" id="SM00184">
    <property type="entry name" value="RING"/>
    <property type="match status" value="1"/>
</dbReference>
<reference evidence="12 13" key="1">
    <citation type="journal article" date="2014" name="Genome Biol. Evol.">
        <title>The secreted proteins of Achlya hypogyna and Thraustotheca clavata identify the ancestral oomycete secretome and reveal gene acquisitions by horizontal gene transfer.</title>
        <authorList>
            <person name="Misner I."/>
            <person name="Blouin N."/>
            <person name="Leonard G."/>
            <person name="Richards T.A."/>
            <person name="Lane C.E."/>
        </authorList>
    </citation>
    <scope>NUCLEOTIDE SEQUENCE [LARGE SCALE GENOMIC DNA]</scope>
    <source>
        <strain evidence="12 13">ATCC 34112</strain>
    </source>
</reference>
<dbReference type="Gene3D" id="3.30.40.10">
    <property type="entry name" value="Zinc/RING finger domain, C3HC4 (zinc finger)"/>
    <property type="match status" value="1"/>
</dbReference>
<dbReference type="InterPro" id="IPR049730">
    <property type="entry name" value="SNF2/RAD54-like_C"/>
</dbReference>
<sequence>MVRVVSRSNNLVVGRLEEGWEDMLANLLNCQLLQIGGTIVEAPFETSVFARFQIQLYLFATSQFWSILEESNNYTREKAFLLVEYLSSPKQSLSTTLVLPGETFEKITDETTVDVLYRTQISQADIIPGYSTDAIHSLLYNITLRSYQEQALQWMLFRETNQDALSDSHLIGKALRLDSASADEKQAIHPLWTTRNCTRYGSTVPYYVNVFERLASLKPPLPPNPCRGGILADDMGMGKTIMIIALVAARKFLHQTPNTDSSPRKGNTLVACPLSLLHQWKQEFRARAPKLSVFLYYEQTKKLSHAAICEADVVITTYGVLSSEFEKNSILHGITWDRVILDEAHSIKNRATAYFKSCAALEANHRWCLTGTPIQNSLEDILSLLVYLQYQPWDRIEWWNRVVAQPYEKGQQCALRRLQAILSPVLLRRTKSTRDPVTNELIVQLPPKHIEVVELDFSPEERRFYKAVYSKSRGEFYGYVESGNAMASYVAIFALLLRLRQACDHPFLVMGKADAAKLLENSKKKTIMSSKHSNNEEYYSELTAIIQETSAADQVKDDTNVYIKSRILEIQEEGLDCQECPVCLDVPNVPVLTPCAHLLCNDCARAALNAAAVCPVCRSEVIADQLIPITPPEADTPQQRGSIADMATSTKLRQLISDLHRLRTEGPHRKVVVFSQWTHMLELVENTLSHNGYSHVRFDGSLKHDERERVLNEFNDGSTQVLVISLKAGGVGLNLTAASVVIILDPWWNPALEDQAVDRIHRLGQMHDVIVKKYKVIDTVEDMILQLQARKASMASTVLATAKTGADNDGRLSLSDLLKFFEINQSYCFLYSRFFVTAMLLRRQAAVRLVRGPIAVASRWNSSYEKSNNESALELMRETSRLEREVLLPLNDKLCGPLNRAVEDRLPSLPFVFLLGNHSSGKSSFINHILKRDIQTTGVAPTDDGFTIISNGTADYDQDGPALIGDPDLGFSGLRQFGPNLIQKTNLKIRADIPMGNNFMMVDSPGMIDSPASLNMRSESDRGYDFPKVVQWYAERADVILLFFDPDKPGTTGETLSILTNSLVGMDHKLHIVLNKVDQFRKIHDFARAYGSLCWNLSKVIPLKDLPRIYTMCIPVKDAQNGGRTTETGLGSALEDLEASREEVINAVMRAPERRADNLITRLYDSARMLEMHATVFEAVRSQYSREKWSRWLVTSSALVGGNAMAASAFVSGMPEVAAGVSIASLVAASGLSWFNRNHLADLEKDLLSEEGLTHHFRRIYGRQLAEKDEFVFSLWRRVYPSLQVALATLGFQNLPKVKANEINGLQKIITQDIPRLRRQAAPTDNSVAHQVAKLLRGY</sequence>
<keyword evidence="1" id="KW-0479">Metal-binding</keyword>
<dbReference type="STRING" id="74557.A0A1V9ZYL2"/>
<dbReference type="InterPro" id="IPR013083">
    <property type="entry name" value="Znf_RING/FYVE/PHD"/>
</dbReference>
<dbReference type="SMART" id="SM00487">
    <property type="entry name" value="DEXDc"/>
    <property type="match status" value="1"/>
</dbReference>
<keyword evidence="2" id="KW-0547">Nucleotide-binding</keyword>
<keyword evidence="7" id="KW-0067">ATP-binding</keyword>
<dbReference type="Proteomes" id="UP000243217">
    <property type="component" value="Unassembled WGS sequence"/>
</dbReference>
<comment type="caution">
    <text evidence="12">The sequence shown here is derived from an EMBL/GenBank/DDBJ whole genome shotgun (WGS) entry which is preliminary data.</text>
</comment>
<keyword evidence="5" id="KW-0347">Helicase</keyword>
<name>A0A1V9ZYL2_9STRA</name>
<feature type="domain" description="Helicase C-terminal" evidence="11">
    <location>
        <begin position="651"/>
        <end position="805"/>
    </location>
</feature>
<dbReference type="GO" id="GO:0004386">
    <property type="term" value="F:helicase activity"/>
    <property type="evidence" value="ECO:0007669"/>
    <property type="project" value="UniProtKB-KW"/>
</dbReference>
<evidence type="ECO:0000259" key="10">
    <source>
        <dbReference type="PROSITE" id="PS51192"/>
    </source>
</evidence>
<dbReference type="SUPFAM" id="SSF57850">
    <property type="entry name" value="RING/U-box"/>
    <property type="match status" value="1"/>
</dbReference>
<evidence type="ECO:0000256" key="1">
    <source>
        <dbReference type="ARBA" id="ARBA00022723"/>
    </source>
</evidence>
<evidence type="ECO:0000256" key="8">
    <source>
        <dbReference type="PROSITE-ProRule" id="PRU00175"/>
    </source>
</evidence>
<gene>
    <name evidence="12" type="ORF">THRCLA_04558</name>
</gene>
<dbReference type="GO" id="GO:0008270">
    <property type="term" value="F:zinc ion binding"/>
    <property type="evidence" value="ECO:0007669"/>
    <property type="project" value="UniProtKB-KW"/>
</dbReference>
<keyword evidence="4" id="KW-0378">Hydrolase</keyword>
<dbReference type="InterPro" id="IPR027417">
    <property type="entry name" value="P-loop_NTPase"/>
</dbReference>
<evidence type="ECO:0000256" key="4">
    <source>
        <dbReference type="ARBA" id="ARBA00022801"/>
    </source>
</evidence>
<evidence type="ECO:0000256" key="6">
    <source>
        <dbReference type="ARBA" id="ARBA00022833"/>
    </source>
</evidence>
<dbReference type="GO" id="GO:0005524">
    <property type="term" value="F:ATP binding"/>
    <property type="evidence" value="ECO:0007669"/>
    <property type="project" value="UniProtKB-KW"/>
</dbReference>
<dbReference type="Pfam" id="PF00350">
    <property type="entry name" value="Dynamin_N"/>
    <property type="match status" value="1"/>
</dbReference>
<dbReference type="PANTHER" id="PTHR45626">
    <property type="entry name" value="TRANSCRIPTION TERMINATION FACTOR 2-RELATED"/>
    <property type="match status" value="1"/>
</dbReference>